<accession>X1QA50</accession>
<dbReference type="EMBL" id="BARW01003274">
    <property type="protein sequence ID" value="GAI65357.1"/>
    <property type="molecule type" value="Genomic_DNA"/>
</dbReference>
<gene>
    <name evidence="1" type="ORF">S12H4_08470</name>
</gene>
<sequence>MGYDGSHYGTHDWLADASLRSLIDASKNPLFYLDWRWLITPDIARNKWPAWKADYGGTSGNHEVVRSYISYLYATQMPDTKITPE</sequence>
<protein>
    <submittedName>
        <fullName evidence="1">Uncharacterized protein</fullName>
    </submittedName>
</protein>
<comment type="caution">
    <text evidence="1">The sequence shown here is derived from an EMBL/GenBank/DDBJ whole genome shotgun (WGS) entry which is preliminary data.</text>
</comment>
<organism evidence="1">
    <name type="scientific">marine sediment metagenome</name>
    <dbReference type="NCBI Taxonomy" id="412755"/>
    <lineage>
        <taxon>unclassified sequences</taxon>
        <taxon>metagenomes</taxon>
        <taxon>ecological metagenomes</taxon>
    </lineage>
</organism>
<name>X1QA50_9ZZZZ</name>
<feature type="non-terminal residue" evidence="1">
    <location>
        <position position="85"/>
    </location>
</feature>
<evidence type="ECO:0000313" key="1">
    <source>
        <dbReference type="EMBL" id="GAI65357.1"/>
    </source>
</evidence>
<proteinExistence type="predicted"/>
<dbReference type="AlphaFoldDB" id="X1QA50"/>
<reference evidence="1" key="1">
    <citation type="journal article" date="2014" name="Front. Microbiol.">
        <title>High frequency of phylogenetically diverse reductive dehalogenase-homologous genes in deep subseafloor sedimentary metagenomes.</title>
        <authorList>
            <person name="Kawai M."/>
            <person name="Futagami T."/>
            <person name="Toyoda A."/>
            <person name="Takaki Y."/>
            <person name="Nishi S."/>
            <person name="Hori S."/>
            <person name="Arai W."/>
            <person name="Tsubouchi T."/>
            <person name="Morono Y."/>
            <person name="Uchiyama I."/>
            <person name="Ito T."/>
            <person name="Fujiyama A."/>
            <person name="Inagaki F."/>
            <person name="Takami H."/>
        </authorList>
    </citation>
    <scope>NUCLEOTIDE SEQUENCE</scope>
    <source>
        <strain evidence="1">Expedition CK06-06</strain>
    </source>
</reference>